<dbReference type="SUPFAM" id="SSF55021">
    <property type="entry name" value="ACT-like"/>
    <property type="match status" value="1"/>
</dbReference>
<comment type="cofactor">
    <cofactor evidence="8">
        <name>Ni(2+)</name>
        <dbReference type="ChEBI" id="CHEBI:49786"/>
    </cofactor>
    <text evidence="8">Binds 1 nickel ion per subunit.</text>
</comment>
<feature type="binding site" evidence="8">
    <location>
        <position position="93"/>
    </location>
    <ligand>
        <name>Ni(2+)</name>
        <dbReference type="ChEBI" id="CHEBI:49786"/>
    </ligand>
</feature>
<dbReference type="NCBIfam" id="NF002815">
    <property type="entry name" value="PRK02967.1"/>
    <property type="match status" value="1"/>
</dbReference>
<comment type="similarity">
    <text evidence="2 8">Belongs to the transcriptional regulatory CopG/NikR family.</text>
</comment>
<dbReference type="GO" id="GO:0016151">
    <property type="term" value="F:nickel cation binding"/>
    <property type="evidence" value="ECO:0007669"/>
    <property type="project" value="UniProtKB-UniRule"/>
</dbReference>
<dbReference type="GO" id="GO:0010045">
    <property type="term" value="P:response to nickel cation"/>
    <property type="evidence" value="ECO:0007669"/>
    <property type="project" value="InterPro"/>
</dbReference>
<dbReference type="AlphaFoldDB" id="A0A8J7RN06"/>
<sequence length="141" mass="16234">MVDMDRISISLPKNLLEEFDEIILERGYASRSEAIRDSIREYIIKHKWIRSLHGERSGTINVVYDHHSTDVMEKLTTIQHDYSKIIVATMHIHMDHDHCMEVIIVRGDAKEIKELTDKLTSQKGVKQVKLTVMVPGGSIPQ</sequence>
<dbReference type="SUPFAM" id="SSF47598">
    <property type="entry name" value="Ribbon-helix-helix"/>
    <property type="match status" value="1"/>
</dbReference>
<dbReference type="InterPro" id="IPR010985">
    <property type="entry name" value="Ribbon_hlx_hlx"/>
</dbReference>
<dbReference type="Gene3D" id="1.10.1220.10">
    <property type="entry name" value="Met repressor-like"/>
    <property type="match status" value="1"/>
</dbReference>
<dbReference type="InterPro" id="IPR002145">
    <property type="entry name" value="CopG"/>
</dbReference>
<organism evidence="11 12">
    <name type="scientific">Methanococcus voltae</name>
    <dbReference type="NCBI Taxonomy" id="2188"/>
    <lineage>
        <taxon>Archaea</taxon>
        <taxon>Methanobacteriati</taxon>
        <taxon>Methanobacteriota</taxon>
        <taxon>Methanomada group</taxon>
        <taxon>Methanococci</taxon>
        <taxon>Methanococcales</taxon>
        <taxon>Methanococcaceae</taxon>
        <taxon>Methanococcus</taxon>
    </lineage>
</organism>
<keyword evidence="7 8" id="KW-0804">Transcription</keyword>
<feature type="binding site" evidence="8">
    <location>
        <position position="99"/>
    </location>
    <ligand>
        <name>Ni(2+)</name>
        <dbReference type="ChEBI" id="CHEBI:49786"/>
    </ligand>
</feature>
<dbReference type="Pfam" id="PF01402">
    <property type="entry name" value="RHH_1"/>
    <property type="match status" value="1"/>
</dbReference>
<dbReference type="InterPro" id="IPR014864">
    <property type="entry name" value="TF_NikR_Ni-bd_C"/>
</dbReference>
<comment type="function">
    <text evidence="1 8">Transcriptional regulator.</text>
</comment>
<evidence type="ECO:0000256" key="5">
    <source>
        <dbReference type="ARBA" id="ARBA00023015"/>
    </source>
</evidence>
<dbReference type="Pfam" id="PF08753">
    <property type="entry name" value="NikR_C"/>
    <property type="match status" value="1"/>
</dbReference>
<dbReference type="OrthoDB" id="25654at2157"/>
<comment type="caution">
    <text evidence="11">The sequence shown here is derived from an EMBL/GenBank/DDBJ whole genome shotgun (WGS) entry which is preliminary data.</text>
</comment>
<keyword evidence="6 8" id="KW-0238">DNA-binding</keyword>
<gene>
    <name evidence="11" type="ORF">J3E07_001301</name>
</gene>
<dbReference type="Gene3D" id="3.30.70.1150">
    <property type="entry name" value="ACT-like. Chain A, domain 2"/>
    <property type="match status" value="1"/>
</dbReference>
<dbReference type="NCBIfam" id="NF001884">
    <property type="entry name" value="PRK00630.1"/>
    <property type="match status" value="1"/>
</dbReference>
<feature type="binding site" evidence="8">
    <location>
        <position position="91"/>
    </location>
    <ligand>
        <name>Ni(2+)</name>
        <dbReference type="ChEBI" id="CHEBI:49786"/>
    </ligand>
</feature>
<accession>A0A8J7RN06</accession>
<evidence type="ECO:0000256" key="6">
    <source>
        <dbReference type="ARBA" id="ARBA00023125"/>
    </source>
</evidence>
<evidence type="ECO:0000313" key="12">
    <source>
        <dbReference type="Proteomes" id="UP000740329"/>
    </source>
</evidence>
<dbReference type="InterPro" id="IPR022988">
    <property type="entry name" value="Ni_resp_reg_NikR"/>
</dbReference>
<evidence type="ECO:0000256" key="2">
    <source>
        <dbReference type="ARBA" id="ARBA00008478"/>
    </source>
</evidence>
<protein>
    <recommendedName>
        <fullName evidence="8">Putative nickel-responsive regulator</fullName>
    </recommendedName>
</protein>
<evidence type="ECO:0000256" key="7">
    <source>
        <dbReference type="ARBA" id="ARBA00023163"/>
    </source>
</evidence>
<dbReference type="GO" id="GO:0003700">
    <property type="term" value="F:DNA-binding transcription factor activity"/>
    <property type="evidence" value="ECO:0007669"/>
    <property type="project" value="UniProtKB-UniRule"/>
</dbReference>
<dbReference type="GO" id="GO:0003677">
    <property type="term" value="F:DNA binding"/>
    <property type="evidence" value="ECO:0007669"/>
    <property type="project" value="UniProtKB-KW"/>
</dbReference>
<evidence type="ECO:0000256" key="1">
    <source>
        <dbReference type="ARBA" id="ARBA00002339"/>
    </source>
</evidence>
<feature type="domain" description="Ribbon-helix-helix protein CopG" evidence="9">
    <location>
        <begin position="6"/>
        <end position="44"/>
    </location>
</feature>
<dbReference type="NCBIfam" id="NF003381">
    <property type="entry name" value="PRK04460.1"/>
    <property type="match status" value="1"/>
</dbReference>
<evidence type="ECO:0000256" key="4">
    <source>
        <dbReference type="ARBA" id="ARBA00022723"/>
    </source>
</evidence>
<keyword evidence="3 8" id="KW-0533">Nickel</keyword>
<reference evidence="11" key="1">
    <citation type="submission" date="2021-03" db="EMBL/GenBank/DDBJ databases">
        <title>Genomic Encyclopedia of Type Strains, Phase IV (KMG-V): Genome sequencing to study the core and pangenomes of soil and plant-associated prokaryotes.</title>
        <authorList>
            <person name="Whitman W."/>
        </authorList>
    </citation>
    <scope>NUCLEOTIDE SEQUENCE</scope>
    <source>
        <strain evidence="11">C4</strain>
    </source>
</reference>
<dbReference type="CDD" id="cd22231">
    <property type="entry name" value="RHH_NikR_HicB-like"/>
    <property type="match status" value="1"/>
</dbReference>
<evidence type="ECO:0000259" key="9">
    <source>
        <dbReference type="Pfam" id="PF01402"/>
    </source>
</evidence>
<dbReference type="InterPro" id="IPR027271">
    <property type="entry name" value="Acetolactate_synth/TF_NikR_C"/>
</dbReference>
<evidence type="ECO:0000256" key="3">
    <source>
        <dbReference type="ARBA" id="ARBA00022596"/>
    </source>
</evidence>
<dbReference type="NCBIfam" id="NF002169">
    <property type="entry name" value="PRK01002.1"/>
    <property type="match status" value="1"/>
</dbReference>
<evidence type="ECO:0000259" key="10">
    <source>
        <dbReference type="Pfam" id="PF08753"/>
    </source>
</evidence>
<proteinExistence type="inferred from homology"/>
<dbReference type="InterPro" id="IPR013321">
    <property type="entry name" value="Arc_rbn_hlx_hlx"/>
</dbReference>
<feature type="binding site" evidence="8">
    <location>
        <position position="80"/>
    </location>
    <ligand>
        <name>Ni(2+)</name>
        <dbReference type="ChEBI" id="CHEBI:49786"/>
    </ligand>
</feature>
<keyword evidence="5 8" id="KW-0805">Transcription regulation</keyword>
<dbReference type="InterPro" id="IPR045865">
    <property type="entry name" value="ACT-like_dom_sf"/>
</dbReference>
<dbReference type="PANTHER" id="PTHR34719:SF2">
    <property type="entry name" value="NICKEL-RESPONSIVE REGULATOR"/>
    <property type="match status" value="1"/>
</dbReference>
<dbReference type="Proteomes" id="UP000740329">
    <property type="component" value="Unassembled WGS sequence"/>
</dbReference>
<dbReference type="HAMAP" id="MF_00476">
    <property type="entry name" value="NikR"/>
    <property type="match status" value="1"/>
</dbReference>
<dbReference type="InterPro" id="IPR050192">
    <property type="entry name" value="CopG/NikR_regulator"/>
</dbReference>
<keyword evidence="4 8" id="KW-0479">Metal-binding</keyword>
<dbReference type="EMBL" id="JAGGMV010000003">
    <property type="protein sequence ID" value="MBP2201876.1"/>
    <property type="molecule type" value="Genomic_DNA"/>
</dbReference>
<name>A0A8J7RN06_METVO</name>
<dbReference type="RefSeq" id="WP_209591390.1">
    <property type="nucleotide sequence ID" value="NZ_JAGGMU010000003.1"/>
</dbReference>
<evidence type="ECO:0000256" key="8">
    <source>
        <dbReference type="HAMAP-Rule" id="MF_00476"/>
    </source>
</evidence>
<feature type="domain" description="Transcription factor NikR nickel binding C-terminal" evidence="10">
    <location>
        <begin position="58"/>
        <end position="132"/>
    </location>
</feature>
<evidence type="ECO:0000313" key="11">
    <source>
        <dbReference type="EMBL" id="MBP2201876.1"/>
    </source>
</evidence>
<dbReference type="PANTHER" id="PTHR34719">
    <property type="entry name" value="NICKEL-RESPONSIVE REGULATOR"/>
    <property type="match status" value="1"/>
</dbReference>